<organism evidence="2 3">
    <name type="scientific">Rudanella paleaurantiibacter</name>
    <dbReference type="NCBI Taxonomy" id="2614655"/>
    <lineage>
        <taxon>Bacteria</taxon>
        <taxon>Pseudomonadati</taxon>
        <taxon>Bacteroidota</taxon>
        <taxon>Cytophagia</taxon>
        <taxon>Cytophagales</taxon>
        <taxon>Cytophagaceae</taxon>
        <taxon>Rudanella</taxon>
    </lineage>
</organism>
<dbReference type="InterPro" id="IPR034660">
    <property type="entry name" value="DinB/YfiT-like"/>
</dbReference>
<dbReference type="Pfam" id="PF12867">
    <property type="entry name" value="DinB_2"/>
    <property type="match status" value="1"/>
</dbReference>
<evidence type="ECO:0000313" key="2">
    <source>
        <dbReference type="EMBL" id="KAB7731009.1"/>
    </source>
</evidence>
<dbReference type="EMBL" id="WELI01000003">
    <property type="protein sequence ID" value="KAB7731009.1"/>
    <property type="molecule type" value="Genomic_DNA"/>
</dbReference>
<evidence type="ECO:0000313" key="3">
    <source>
        <dbReference type="Proteomes" id="UP000488299"/>
    </source>
</evidence>
<dbReference type="AlphaFoldDB" id="A0A7J5U014"/>
<accession>A0A7J5U014</accession>
<reference evidence="2 3" key="1">
    <citation type="submission" date="2019-10" db="EMBL/GenBank/DDBJ databases">
        <title>Rudanella paleaurantiibacter sp. nov., isolated from sludge.</title>
        <authorList>
            <person name="Xu S.Q."/>
        </authorList>
    </citation>
    <scope>NUCLEOTIDE SEQUENCE [LARGE SCALE GENOMIC DNA]</scope>
    <source>
        <strain evidence="2 3">HX-22-17</strain>
    </source>
</reference>
<name>A0A7J5U014_9BACT</name>
<dbReference type="RefSeq" id="WP_152123998.1">
    <property type="nucleotide sequence ID" value="NZ_WELI01000003.1"/>
</dbReference>
<keyword evidence="3" id="KW-1185">Reference proteome</keyword>
<sequence>MKRKTFLKRAAGLAGLPVVSLPGANPEADRIRQELLDAWRASEKISIATAEQMPDAGYAFRYTPEAMTFAEQWRHCLLYTVGQLQADFEQPNLYAGKRLPLNMTKAEVMAELPRMYAHVRRAIETIPAEKLLATVEYGEHKIPGWRLLYVLENHIIHHRGQCVVYLRLKGITPESYYGW</sequence>
<evidence type="ECO:0000259" key="1">
    <source>
        <dbReference type="Pfam" id="PF12867"/>
    </source>
</evidence>
<protein>
    <submittedName>
        <fullName evidence="2">DinB family protein</fullName>
    </submittedName>
</protein>
<gene>
    <name evidence="2" type="ORF">F5984_09275</name>
</gene>
<dbReference type="Proteomes" id="UP000488299">
    <property type="component" value="Unassembled WGS sequence"/>
</dbReference>
<dbReference type="SUPFAM" id="SSF109854">
    <property type="entry name" value="DinB/YfiT-like putative metalloenzymes"/>
    <property type="match status" value="1"/>
</dbReference>
<dbReference type="InterPro" id="IPR024775">
    <property type="entry name" value="DinB-like"/>
</dbReference>
<dbReference type="Gene3D" id="1.20.120.450">
    <property type="entry name" value="dinb family like domain"/>
    <property type="match status" value="1"/>
</dbReference>
<comment type="caution">
    <text evidence="2">The sequence shown here is derived from an EMBL/GenBank/DDBJ whole genome shotgun (WGS) entry which is preliminary data.</text>
</comment>
<proteinExistence type="predicted"/>
<feature type="domain" description="DinB-like" evidence="1">
    <location>
        <begin position="43"/>
        <end position="162"/>
    </location>
</feature>